<proteinExistence type="predicted"/>
<evidence type="ECO:0000256" key="1">
    <source>
        <dbReference type="SAM" id="Coils"/>
    </source>
</evidence>
<feature type="coiled-coil region" evidence="1">
    <location>
        <begin position="704"/>
        <end position="759"/>
    </location>
</feature>
<dbReference type="EMBL" id="VSSQ01000010">
    <property type="protein sequence ID" value="MPL59857.1"/>
    <property type="molecule type" value="Genomic_DNA"/>
</dbReference>
<sequence>MRPRKLSIENFGPYRRRTCVDFDALGEFFLICGPTGSGKSTLFDAMTYCLFGQAPGGRQGFEAELVSDFAQPGEKPLVEFEFSLAGSSYRILRRAPYSKPKRAGGFAEAPPAATLFIASRSSDSGWKVLVDGVKAVNKRVTELIGLTADEFNKIILLPQGEFQQFLEMDSTKRSEVLEKLFPVDLYERITELAKAKTQEAKNGLSSLDAELARLEAELGEEPEAELKSLREEHGSARRTETGAAAALGDAERRLELERNILARRERAERADRTVRELLGREGEEKSRLERIELAKAAAALQALSRVFTNVLAKAEGLALKAGQLSGELAGLELETAAQEKAGQRAEALEGELAEDRRRLYGLEKALLLWRRRLEAEEGLRRARAEEAESARLVSQELGRVEELKREIEALRPAAGEEAQVRARLEELREQKELLAALKDEGGRQRRLFDDKAKLEEELRALREDRRTAEARVREAQARLSRLEAELALVEAANLAAKLKPGQPCPVCGSLEHPALAFEFADKKAASAKELVEAREERIKAASGLASLDARLGLLSSRMEALCEEIAASGRELGRRAAAVSKIVKTLFPGAPPGVSAFDPGRDMEVSDAEEALRLMDDLELVVTRHEAWRGDVEKRLLDFERRREKSEAEGYRLSQALQNLELLRSRADEDRRKTAICQSSLTEIERESGSVDPHPAWEALSLEIQSKGKELEGLRKAKRDWEEAVARVRTRLETILPEEKAAREELEKAKRELAAALAEKGFLPGRGGVSEGLDRALAAALAEVRKALLDPALLAAQEKEALAYRESLAAARAAAETEAAQLAEVSGSLGDEKIDLEAARASIESFRLARDEARLRGEKLSLRVDRLEKALFRREGLLEQRSRVEEGSRSLYGLSELLRGEIAGRRLPFKNYVLAMYFREVIRRASIHLSRMSEGRYYLKPEEGQSSGRGRIGLGLRVLDSWTGQDRPSGTLSGGEKFLTSISLALGLADSMREQSGAVSLESVFIDEGFGSLDEESLDRAIRVLDKIRGSRVIGIVSHVPELKTRIPARIEVEKSNAGSGLRQYSGLRAGDV</sequence>
<organism evidence="4">
    <name type="scientific">bioreactor metagenome</name>
    <dbReference type="NCBI Taxonomy" id="1076179"/>
    <lineage>
        <taxon>unclassified sequences</taxon>
        <taxon>metagenomes</taxon>
        <taxon>ecological metagenomes</taxon>
    </lineage>
</organism>
<accession>A0A644T079</accession>
<feature type="region of interest" description="Disordered" evidence="2">
    <location>
        <begin position="219"/>
        <end position="244"/>
    </location>
</feature>
<evidence type="ECO:0000313" key="4">
    <source>
        <dbReference type="EMBL" id="MPL59857.1"/>
    </source>
</evidence>
<name>A0A644T079_9ZZZZ</name>
<gene>
    <name evidence="4" type="ORF">SDC9_05413</name>
</gene>
<dbReference type="InterPro" id="IPR038729">
    <property type="entry name" value="Rad50/SbcC_AAA"/>
</dbReference>
<feature type="coiled-coil region" evidence="1">
    <location>
        <begin position="629"/>
        <end position="673"/>
    </location>
</feature>
<feature type="coiled-coil region" evidence="1">
    <location>
        <begin position="338"/>
        <end position="365"/>
    </location>
</feature>
<evidence type="ECO:0000259" key="3">
    <source>
        <dbReference type="Pfam" id="PF13476"/>
    </source>
</evidence>
<feature type="compositionally biased region" description="Basic and acidic residues" evidence="2">
    <location>
        <begin position="224"/>
        <end position="240"/>
    </location>
</feature>
<evidence type="ECO:0000256" key="2">
    <source>
        <dbReference type="SAM" id="MobiDB-lite"/>
    </source>
</evidence>
<dbReference type="Pfam" id="PF13476">
    <property type="entry name" value="AAA_23"/>
    <property type="match status" value="1"/>
</dbReference>
<feature type="coiled-coil region" evidence="1">
    <location>
        <begin position="417"/>
        <end position="499"/>
    </location>
</feature>
<comment type="caution">
    <text evidence="4">The sequence shown here is derived from an EMBL/GenBank/DDBJ whole genome shotgun (WGS) entry which is preliminary data.</text>
</comment>
<dbReference type="InterPro" id="IPR027417">
    <property type="entry name" value="P-loop_NTPase"/>
</dbReference>
<reference evidence="4" key="1">
    <citation type="submission" date="2019-08" db="EMBL/GenBank/DDBJ databases">
        <authorList>
            <person name="Kucharzyk K."/>
            <person name="Murdoch R.W."/>
            <person name="Higgins S."/>
            <person name="Loffler F."/>
        </authorList>
    </citation>
    <scope>NUCLEOTIDE SEQUENCE</scope>
</reference>
<protein>
    <recommendedName>
        <fullName evidence="3">Rad50/SbcC-type AAA domain-containing protein</fullName>
    </recommendedName>
</protein>
<dbReference type="AlphaFoldDB" id="A0A644T079"/>
<dbReference type="SUPFAM" id="SSF52540">
    <property type="entry name" value="P-loop containing nucleoside triphosphate hydrolases"/>
    <property type="match status" value="1"/>
</dbReference>
<keyword evidence="1" id="KW-0175">Coiled coil</keyword>
<dbReference type="Pfam" id="PF13558">
    <property type="entry name" value="SbcC_Walker_B"/>
    <property type="match status" value="1"/>
</dbReference>
<feature type="domain" description="Rad50/SbcC-type AAA" evidence="3">
    <location>
        <begin position="5"/>
        <end position="218"/>
    </location>
</feature>
<dbReference type="PANTHER" id="PTHR32114:SF2">
    <property type="entry name" value="ABC TRANSPORTER ABCH.3"/>
    <property type="match status" value="1"/>
</dbReference>
<dbReference type="GO" id="GO:0006302">
    <property type="term" value="P:double-strand break repair"/>
    <property type="evidence" value="ECO:0007669"/>
    <property type="project" value="InterPro"/>
</dbReference>
<dbReference type="GO" id="GO:0016887">
    <property type="term" value="F:ATP hydrolysis activity"/>
    <property type="evidence" value="ECO:0007669"/>
    <property type="project" value="InterPro"/>
</dbReference>
<dbReference type="PANTHER" id="PTHR32114">
    <property type="entry name" value="ABC TRANSPORTER ABCH.3"/>
    <property type="match status" value="1"/>
</dbReference>
<dbReference type="Gene3D" id="3.40.50.300">
    <property type="entry name" value="P-loop containing nucleotide triphosphate hydrolases"/>
    <property type="match status" value="2"/>
</dbReference>